<dbReference type="EMBL" id="CCSD01000081">
    <property type="protein sequence ID" value="CDZ90278.1"/>
    <property type="molecule type" value="Genomic_DNA"/>
</dbReference>
<name>A0A098BNZ2_9NOCA</name>
<organism evidence="2 3">
    <name type="scientific">Rhodococcus ruber</name>
    <dbReference type="NCBI Taxonomy" id="1830"/>
    <lineage>
        <taxon>Bacteria</taxon>
        <taxon>Bacillati</taxon>
        <taxon>Actinomycetota</taxon>
        <taxon>Actinomycetes</taxon>
        <taxon>Mycobacteriales</taxon>
        <taxon>Nocardiaceae</taxon>
        <taxon>Rhodococcus</taxon>
    </lineage>
</organism>
<dbReference type="OrthoDB" id="4464109at2"/>
<dbReference type="AlphaFoldDB" id="A0A098BNZ2"/>
<evidence type="ECO:0000256" key="1">
    <source>
        <dbReference type="SAM" id="MobiDB-lite"/>
    </source>
</evidence>
<feature type="compositionally biased region" description="Basic and acidic residues" evidence="1">
    <location>
        <begin position="241"/>
        <end position="250"/>
    </location>
</feature>
<dbReference type="RefSeq" id="WP_040273439.1">
    <property type="nucleotide sequence ID" value="NZ_JAJNCM010000081.1"/>
</dbReference>
<feature type="region of interest" description="Disordered" evidence="1">
    <location>
        <begin position="222"/>
        <end position="250"/>
    </location>
</feature>
<protein>
    <submittedName>
        <fullName evidence="2">Uncharacterized protein</fullName>
    </submittedName>
</protein>
<gene>
    <name evidence="2" type="ORF">RHRU231_680047</name>
</gene>
<evidence type="ECO:0000313" key="2">
    <source>
        <dbReference type="EMBL" id="CDZ90278.1"/>
    </source>
</evidence>
<reference evidence="2 3" key="1">
    <citation type="journal article" date="2014" name="Genome Announc.">
        <title>Draft Genome Sequence of Propane- and Butane-Oxidizing Actinobacterium Rhodococcus ruber IEGM 231.</title>
        <authorList>
            <person name="Ivshina I.B."/>
            <person name="Kuyukina M.S."/>
            <person name="Krivoruchko A.V."/>
            <person name="Barbe V."/>
            <person name="Fischer C."/>
        </authorList>
    </citation>
    <scope>NUCLEOTIDE SEQUENCE [LARGE SCALE GENOMIC DNA]</scope>
</reference>
<evidence type="ECO:0000313" key="3">
    <source>
        <dbReference type="Proteomes" id="UP000042997"/>
    </source>
</evidence>
<sequence>MHVLLLDVQGRVLEQFLRDGLTPLEADGVRRLAPVHRDLFDNFLFLATTPALGEGSWSQFPTACTMYLSAVGGDLQRPPPLIPPHVAATVAKVLSQFRRTQLGDTFVEGLGRITEHQYQLAAQLFYSLGADLGDGLSAAGLRVYSKMMAARISDGLVHPAVGGHIWSDVPAGPPHRPDSGRDITVLRTIEALSKTWCTAPTDRPQIERMILDRVHTLGWKTEHPDSTSGCPGTWHAQAPPTDDRPPFPHT</sequence>
<dbReference type="Proteomes" id="UP000042997">
    <property type="component" value="Unassembled WGS sequence"/>
</dbReference>
<proteinExistence type="predicted"/>
<accession>A0A098BNZ2</accession>